<proteinExistence type="predicted"/>
<keyword evidence="2" id="KW-1185">Reference proteome</keyword>
<sequence>MSWMVAKKKIKIRKKLMKLEVPGRKVWKYVNIRKDYWRVSNSPILSKIIIN</sequence>
<evidence type="ECO:0000313" key="2">
    <source>
        <dbReference type="Proteomes" id="UP001108123"/>
    </source>
</evidence>
<reference evidence="1" key="1">
    <citation type="submission" date="2022-01" db="EMBL/GenBank/DDBJ databases">
        <title>Collection of gut derived symbiotic bacterial strains cultured from healthy donors.</title>
        <authorList>
            <person name="Lin H."/>
            <person name="Kohout C."/>
            <person name="Waligurski E."/>
            <person name="Pamer E.G."/>
        </authorList>
    </citation>
    <scope>NUCLEOTIDE SEQUENCE</scope>
    <source>
        <strain evidence="1">MSK.14.39</strain>
    </source>
</reference>
<gene>
    <name evidence="1" type="ORF">L0P62_10030</name>
</gene>
<name>A0A9Q4AE86_9FIRM</name>
<accession>A0A9Q4AE86</accession>
<dbReference type="EMBL" id="JAKNID010000052">
    <property type="protein sequence ID" value="MCG4565787.1"/>
    <property type="molecule type" value="Genomic_DNA"/>
</dbReference>
<protein>
    <submittedName>
        <fullName evidence="1">Uncharacterized protein</fullName>
    </submittedName>
</protein>
<organism evidence="1 2">
    <name type="scientific">Anaerosalibacter bizertensis</name>
    <dbReference type="NCBI Taxonomy" id="932217"/>
    <lineage>
        <taxon>Bacteria</taxon>
        <taxon>Bacillati</taxon>
        <taxon>Bacillota</taxon>
        <taxon>Tissierellia</taxon>
        <taxon>Tissierellales</taxon>
        <taxon>Sporanaerobacteraceae</taxon>
        <taxon>Anaerosalibacter</taxon>
    </lineage>
</organism>
<evidence type="ECO:0000313" key="1">
    <source>
        <dbReference type="EMBL" id="MCG4565787.1"/>
    </source>
</evidence>
<dbReference type="Proteomes" id="UP001108123">
    <property type="component" value="Unassembled WGS sequence"/>
</dbReference>
<dbReference type="AlphaFoldDB" id="A0A9Q4AE86"/>
<comment type="caution">
    <text evidence="1">The sequence shown here is derived from an EMBL/GenBank/DDBJ whole genome shotgun (WGS) entry which is preliminary data.</text>
</comment>